<keyword evidence="2 5" id="KW-0812">Transmembrane</keyword>
<dbReference type="HOGENOM" id="CLU_046841_2_1_9"/>
<dbReference type="RefSeq" id="WP_035811196.1">
    <property type="nucleotide sequence ID" value="NZ_CCSE01000001.1"/>
</dbReference>
<evidence type="ECO:0000256" key="4">
    <source>
        <dbReference type="ARBA" id="ARBA00023136"/>
    </source>
</evidence>
<feature type="transmembrane region" description="Helical" evidence="5">
    <location>
        <begin position="315"/>
        <end position="338"/>
    </location>
</feature>
<feature type="transmembrane region" description="Helical" evidence="5">
    <location>
        <begin position="21"/>
        <end position="38"/>
    </location>
</feature>
<keyword evidence="8" id="KW-1185">Reference proteome</keyword>
<feature type="transmembrane region" description="Helical" evidence="5">
    <location>
        <begin position="358"/>
        <end position="380"/>
    </location>
</feature>
<evidence type="ECO:0000259" key="6">
    <source>
        <dbReference type="Pfam" id="PF12698"/>
    </source>
</evidence>
<evidence type="ECO:0000256" key="5">
    <source>
        <dbReference type="SAM" id="Phobius"/>
    </source>
</evidence>
<evidence type="ECO:0000313" key="7">
    <source>
        <dbReference type="EMBL" id="CEA03745.1"/>
    </source>
</evidence>
<feature type="domain" description="ABC-2 type transporter transmembrane" evidence="6">
    <location>
        <begin position="19"/>
        <end position="376"/>
    </location>
</feature>
<dbReference type="GO" id="GO:0140359">
    <property type="term" value="F:ABC-type transporter activity"/>
    <property type="evidence" value="ECO:0007669"/>
    <property type="project" value="InterPro"/>
</dbReference>
<evidence type="ECO:0000256" key="2">
    <source>
        <dbReference type="ARBA" id="ARBA00022692"/>
    </source>
</evidence>
<feature type="transmembrane region" description="Helical" evidence="5">
    <location>
        <begin position="268"/>
        <end position="294"/>
    </location>
</feature>
<evidence type="ECO:0000256" key="1">
    <source>
        <dbReference type="ARBA" id="ARBA00004141"/>
    </source>
</evidence>
<feature type="transmembrane region" description="Helical" evidence="5">
    <location>
        <begin position="173"/>
        <end position="191"/>
    </location>
</feature>
<reference evidence="7 8" key="1">
    <citation type="submission" date="2014-07" db="EMBL/GenBank/DDBJ databases">
        <authorList>
            <person name="Urmite Genomes Urmite Genomes"/>
        </authorList>
    </citation>
    <scope>NUCLEOTIDE SEQUENCE [LARGE SCALE GENOMIC DNA]</scope>
    <source>
        <strain evidence="7 8">13MG44_air</strain>
    </source>
</reference>
<dbReference type="eggNOG" id="COG1668">
    <property type="taxonomic scope" value="Bacteria"/>
</dbReference>
<dbReference type="OrthoDB" id="9768837at2"/>
<gene>
    <name evidence="7" type="ORF">BN1048_02194</name>
</gene>
<dbReference type="Pfam" id="PF12698">
    <property type="entry name" value="ABC2_membrane_3"/>
    <property type="match status" value="1"/>
</dbReference>
<protein>
    <submittedName>
        <fullName evidence="7">ABC-2 family transporter protein</fullName>
    </submittedName>
</protein>
<keyword evidence="4 5" id="KW-0472">Membrane</keyword>
<dbReference type="STRING" id="1461582.BN1048_02194"/>
<accession>A0A078MBT6</accession>
<organism evidence="7 8">
    <name type="scientific">Jeotgalicoccus saudimassiliensis</name>
    <dbReference type="NCBI Taxonomy" id="1461582"/>
    <lineage>
        <taxon>Bacteria</taxon>
        <taxon>Bacillati</taxon>
        <taxon>Bacillota</taxon>
        <taxon>Bacilli</taxon>
        <taxon>Bacillales</taxon>
        <taxon>Staphylococcaceae</taxon>
        <taxon>Jeotgalicoccus</taxon>
    </lineage>
</organism>
<feature type="transmembrane region" description="Helical" evidence="5">
    <location>
        <begin position="223"/>
        <end position="248"/>
    </location>
</feature>
<keyword evidence="3 5" id="KW-1133">Transmembrane helix</keyword>
<name>A0A078MBT6_9STAP</name>
<dbReference type="AlphaFoldDB" id="A0A078MBT6"/>
<evidence type="ECO:0000313" key="8">
    <source>
        <dbReference type="Proteomes" id="UP000044136"/>
    </source>
</evidence>
<sequence>MNKFMTTFKLTFLSKLKAKSFLITTLIIIAGMFIAFNLDKIIGLFDSEDDTVTLEVEADETFLGVFEPTLQSYDDTIEIVDDDGSAVLEVINNEPLEVEMRMEEEISSSQEESIQLALNETNRAYVVQTLGLSQDEIAQMYAEVPVEFLVAADDESGDFEAADDDEMNLLNMIIFYFSVILMFIIILNYASQIATEIANEKSSRVIEMIVSSIRPTQHLMAKVFAMISVSVLQVVLITAGGLVAFYFSDTSALLDQFGLEANEQTTKIVVYCIIYVILGLVLYLSVAAMLGSFISRMEDLQQGLMPVTTLSMIGYFIALGGMSFADHIAVTITSYFPFFTPFVMPLRLLVSDTGHAPMLIGIGIMVITIIITLGLAGFVYKRSVLSTESGIMKNIKRIRK</sequence>
<dbReference type="GO" id="GO:0016020">
    <property type="term" value="C:membrane"/>
    <property type="evidence" value="ECO:0007669"/>
    <property type="project" value="UniProtKB-SubCell"/>
</dbReference>
<comment type="subcellular location">
    <subcellularLocation>
        <location evidence="1">Membrane</location>
        <topology evidence="1">Multi-pass membrane protein</topology>
    </subcellularLocation>
</comment>
<dbReference type="Proteomes" id="UP000044136">
    <property type="component" value="Unassembled WGS sequence"/>
</dbReference>
<dbReference type="EMBL" id="CCSE01000001">
    <property type="protein sequence ID" value="CEA03745.1"/>
    <property type="molecule type" value="Genomic_DNA"/>
</dbReference>
<proteinExistence type="predicted"/>
<evidence type="ECO:0000256" key="3">
    <source>
        <dbReference type="ARBA" id="ARBA00022989"/>
    </source>
</evidence>
<dbReference type="InterPro" id="IPR013525">
    <property type="entry name" value="ABC2_TM"/>
</dbReference>